<dbReference type="STRING" id="1817892.AUK40_04730"/>
<keyword evidence="2" id="KW-1133">Transmembrane helix</keyword>
<evidence type="ECO:0008006" key="5">
    <source>
        <dbReference type="Google" id="ProtNLM"/>
    </source>
</evidence>
<dbReference type="EMBL" id="MNZT01000081">
    <property type="protein sequence ID" value="OIP96635.1"/>
    <property type="molecule type" value="Genomic_DNA"/>
</dbReference>
<accession>A0A1J5IIW0</accession>
<organism evidence="3 4">
    <name type="scientific">Candidatus Wirthbacteria bacterium CG2_30_54_11</name>
    <dbReference type="NCBI Taxonomy" id="1817892"/>
    <lineage>
        <taxon>Bacteria</taxon>
        <taxon>Candidatus Wirthbacteria</taxon>
    </lineage>
</organism>
<protein>
    <recommendedName>
        <fullName evidence="5">Type II secretion system protein GspG C-terminal domain-containing protein</fullName>
    </recommendedName>
</protein>
<reference evidence="3 4" key="1">
    <citation type="journal article" date="2016" name="Environ. Microbiol.">
        <title>Genomic resolution of a cold subsurface aquifer community provides metabolic insights for novel microbes adapted to high CO concentrations.</title>
        <authorList>
            <person name="Probst A.J."/>
            <person name="Castelle C.J."/>
            <person name="Singh A."/>
            <person name="Brown C.T."/>
            <person name="Anantharaman K."/>
            <person name="Sharon I."/>
            <person name="Hug L.A."/>
            <person name="Burstein D."/>
            <person name="Emerson J.B."/>
            <person name="Thomas B.C."/>
            <person name="Banfield J.F."/>
        </authorList>
    </citation>
    <scope>NUCLEOTIDE SEQUENCE [LARGE SCALE GENOMIC DNA]</scope>
    <source>
        <strain evidence="3">CG2_30_54_11</strain>
    </source>
</reference>
<dbReference type="Proteomes" id="UP000183245">
    <property type="component" value="Unassembled WGS sequence"/>
</dbReference>
<gene>
    <name evidence="3" type="ORF">AUK40_04730</name>
</gene>
<sequence length="183" mass="20188">MPQPQVQSDSSKQKKRLVIHLVEAGILIILLVASFGPAVSHQIGILTRSSQARIKARDEQRLHDQSLLQAAILQYRLQQGYYPASSLGVPYIDSSESGQKMWIGSMNSSDLPFDPGIGAKIASLPKDPVNKNGYVYRYRSSSPPADTYELDIRLESDPDGLMKKDGGDNDQLYEAGNDLELLN</sequence>
<evidence type="ECO:0000313" key="3">
    <source>
        <dbReference type="EMBL" id="OIP96635.1"/>
    </source>
</evidence>
<evidence type="ECO:0000256" key="1">
    <source>
        <dbReference type="SAM" id="MobiDB-lite"/>
    </source>
</evidence>
<keyword evidence="2" id="KW-0812">Transmembrane</keyword>
<comment type="caution">
    <text evidence="3">The sequence shown here is derived from an EMBL/GenBank/DDBJ whole genome shotgun (WGS) entry which is preliminary data.</text>
</comment>
<evidence type="ECO:0000313" key="4">
    <source>
        <dbReference type="Proteomes" id="UP000183245"/>
    </source>
</evidence>
<dbReference type="AlphaFoldDB" id="A0A1J5IIW0"/>
<keyword evidence="2" id="KW-0472">Membrane</keyword>
<name>A0A1J5IIW0_9BACT</name>
<feature type="compositionally biased region" description="Basic and acidic residues" evidence="1">
    <location>
        <begin position="158"/>
        <end position="167"/>
    </location>
</feature>
<feature type="region of interest" description="Disordered" evidence="1">
    <location>
        <begin position="158"/>
        <end position="183"/>
    </location>
</feature>
<feature type="transmembrane region" description="Helical" evidence="2">
    <location>
        <begin position="17"/>
        <end position="39"/>
    </location>
</feature>
<evidence type="ECO:0000256" key="2">
    <source>
        <dbReference type="SAM" id="Phobius"/>
    </source>
</evidence>
<dbReference type="Gene3D" id="3.30.700.10">
    <property type="entry name" value="Glycoprotein, Type 4 Pilin"/>
    <property type="match status" value="1"/>
</dbReference>
<proteinExistence type="predicted"/>